<evidence type="ECO:0000256" key="2">
    <source>
        <dbReference type="SAM" id="Phobius"/>
    </source>
</evidence>
<dbReference type="OrthoDB" id="771136at2759"/>
<dbReference type="InterPro" id="IPR033121">
    <property type="entry name" value="PEPTIDASE_A1"/>
</dbReference>
<comment type="similarity">
    <text evidence="1">Belongs to the peptidase A1 family.</text>
</comment>
<feature type="domain" description="Peptidase A1" evidence="4">
    <location>
        <begin position="84"/>
        <end position="428"/>
    </location>
</feature>
<dbReference type="PANTHER" id="PTHR47966:SF57">
    <property type="entry name" value="PEPTIDASE A1 DOMAIN-CONTAINING PROTEIN"/>
    <property type="match status" value="1"/>
</dbReference>
<feature type="signal peptide" evidence="3">
    <location>
        <begin position="1"/>
        <end position="19"/>
    </location>
</feature>
<sequence length="506" mass="51998">MTPLAFSLPFLLFLGLSLAQEPIHIPLTRRSRVARTFNPTDEADRLRHRYGFANATTAVRRGPQGRRASSAGLSIINQNQDSSYLGTITVGTPANEPPQNILGIMQIASVDILLNVYLLAGTDCQRCPSSTPLYKSSQSTSFLGTGQQGNIPLGQDVTIRYGSGAVAGVTVADTVTILHVSHDLFHVAVSVDQVTSSLLQGSLSGILGLAFTAIASSGATPFWETLSSNNQLSASEMSFWLTRSTDATQTEVAGGVFTLGGTNSSLFSGDIEFLNMPVSTPSFWLLSMSAVQVDGTSVAISTGTTALAAIDTGTTLIGGPTADVAAIWAAVPGSAASQDSQGFFEFPCSTTVTISFSFGGKLWPISSQDMNLGQVSQGSSQCLGAIFDLSQGTNIPSGSGNPSWVVGDTFLKNVYSVFRANPASIGFASLSSLAGGSGAGSTSTPSSSASVLTPSLSITSTATLVVGASSTATSSKSNSGVNVMPSLTVLAALISGFLSAMFMLAL</sequence>
<dbReference type="Pfam" id="PF00026">
    <property type="entry name" value="Asp"/>
    <property type="match status" value="1"/>
</dbReference>
<protein>
    <recommendedName>
        <fullName evidence="4">Peptidase A1 domain-containing protein</fullName>
    </recommendedName>
</protein>
<reference evidence="6" key="2">
    <citation type="submission" date="2015-01" db="EMBL/GenBank/DDBJ databases">
        <title>Evolutionary Origins and Diversification of the Mycorrhizal Mutualists.</title>
        <authorList>
            <consortium name="DOE Joint Genome Institute"/>
            <consortium name="Mycorrhizal Genomics Consortium"/>
            <person name="Kohler A."/>
            <person name="Kuo A."/>
            <person name="Nagy L.G."/>
            <person name="Floudas D."/>
            <person name="Copeland A."/>
            <person name="Barry K.W."/>
            <person name="Cichocki N."/>
            <person name="Veneault-Fourrey C."/>
            <person name="LaButti K."/>
            <person name="Lindquist E.A."/>
            <person name="Lipzen A."/>
            <person name="Lundell T."/>
            <person name="Morin E."/>
            <person name="Murat C."/>
            <person name="Riley R."/>
            <person name="Ohm R."/>
            <person name="Sun H."/>
            <person name="Tunlid A."/>
            <person name="Henrissat B."/>
            <person name="Grigoriev I.V."/>
            <person name="Hibbett D.S."/>
            <person name="Martin F."/>
        </authorList>
    </citation>
    <scope>NUCLEOTIDE SEQUENCE [LARGE SCALE GENOMIC DNA]</scope>
    <source>
        <strain evidence="6">h7</strain>
    </source>
</reference>
<dbReference type="InterPro" id="IPR021109">
    <property type="entry name" value="Peptidase_aspartic_dom_sf"/>
</dbReference>
<dbReference type="GO" id="GO:0006508">
    <property type="term" value="P:proteolysis"/>
    <property type="evidence" value="ECO:0007669"/>
    <property type="project" value="InterPro"/>
</dbReference>
<reference evidence="5 6" key="1">
    <citation type="submission" date="2014-04" db="EMBL/GenBank/DDBJ databases">
        <authorList>
            <consortium name="DOE Joint Genome Institute"/>
            <person name="Kuo A."/>
            <person name="Gay G."/>
            <person name="Dore J."/>
            <person name="Kohler A."/>
            <person name="Nagy L.G."/>
            <person name="Floudas D."/>
            <person name="Copeland A."/>
            <person name="Barry K.W."/>
            <person name="Cichocki N."/>
            <person name="Veneault-Fourrey C."/>
            <person name="LaButti K."/>
            <person name="Lindquist E.A."/>
            <person name="Lipzen A."/>
            <person name="Lundell T."/>
            <person name="Morin E."/>
            <person name="Murat C."/>
            <person name="Sun H."/>
            <person name="Tunlid A."/>
            <person name="Henrissat B."/>
            <person name="Grigoriev I.V."/>
            <person name="Hibbett D.S."/>
            <person name="Martin F."/>
            <person name="Nordberg H.P."/>
            <person name="Cantor M.N."/>
            <person name="Hua S.X."/>
        </authorList>
    </citation>
    <scope>NUCLEOTIDE SEQUENCE [LARGE SCALE GENOMIC DNA]</scope>
    <source>
        <strain evidence="6">h7</strain>
    </source>
</reference>
<keyword evidence="2" id="KW-0812">Transmembrane</keyword>
<dbReference type="InterPro" id="IPR001461">
    <property type="entry name" value="Aspartic_peptidase_A1"/>
</dbReference>
<evidence type="ECO:0000256" key="3">
    <source>
        <dbReference type="SAM" id="SignalP"/>
    </source>
</evidence>
<dbReference type="HOGENOM" id="CLU_013253_1_2_1"/>
<dbReference type="AlphaFoldDB" id="A0A0C2YWP6"/>
<proteinExistence type="inferred from homology"/>
<evidence type="ECO:0000256" key="1">
    <source>
        <dbReference type="ARBA" id="ARBA00007447"/>
    </source>
</evidence>
<keyword evidence="3" id="KW-0732">Signal</keyword>
<evidence type="ECO:0000313" key="5">
    <source>
        <dbReference type="EMBL" id="KIM45427.1"/>
    </source>
</evidence>
<dbReference type="EMBL" id="KN831772">
    <property type="protein sequence ID" value="KIM45427.1"/>
    <property type="molecule type" value="Genomic_DNA"/>
</dbReference>
<name>A0A0C2YWP6_HEBCY</name>
<dbReference type="Proteomes" id="UP000053424">
    <property type="component" value="Unassembled WGS sequence"/>
</dbReference>
<dbReference type="PROSITE" id="PS51767">
    <property type="entry name" value="PEPTIDASE_A1"/>
    <property type="match status" value="1"/>
</dbReference>
<feature type="chain" id="PRO_5002171829" description="Peptidase A1 domain-containing protein" evidence="3">
    <location>
        <begin position="20"/>
        <end position="506"/>
    </location>
</feature>
<dbReference type="GO" id="GO:0004190">
    <property type="term" value="F:aspartic-type endopeptidase activity"/>
    <property type="evidence" value="ECO:0007669"/>
    <property type="project" value="InterPro"/>
</dbReference>
<dbReference type="STRING" id="686832.A0A0C2YWP6"/>
<gene>
    <name evidence="5" type="ORF">M413DRAFT_24631</name>
</gene>
<dbReference type="Gene3D" id="2.40.70.10">
    <property type="entry name" value="Acid Proteases"/>
    <property type="match status" value="2"/>
</dbReference>
<dbReference type="PANTHER" id="PTHR47966">
    <property type="entry name" value="BETA-SITE APP-CLEAVING ENZYME, ISOFORM A-RELATED"/>
    <property type="match status" value="1"/>
</dbReference>
<evidence type="ECO:0000259" key="4">
    <source>
        <dbReference type="PROSITE" id="PS51767"/>
    </source>
</evidence>
<keyword evidence="2" id="KW-1133">Transmembrane helix</keyword>
<dbReference type="InterPro" id="IPR034164">
    <property type="entry name" value="Pepsin-like_dom"/>
</dbReference>
<dbReference type="CDD" id="cd05471">
    <property type="entry name" value="pepsin_like"/>
    <property type="match status" value="1"/>
</dbReference>
<dbReference type="SUPFAM" id="SSF50630">
    <property type="entry name" value="Acid proteases"/>
    <property type="match status" value="1"/>
</dbReference>
<accession>A0A0C2YWP6</accession>
<feature type="transmembrane region" description="Helical" evidence="2">
    <location>
        <begin position="483"/>
        <end position="505"/>
    </location>
</feature>
<evidence type="ECO:0000313" key="6">
    <source>
        <dbReference type="Proteomes" id="UP000053424"/>
    </source>
</evidence>
<keyword evidence="6" id="KW-1185">Reference proteome</keyword>
<keyword evidence="2" id="KW-0472">Membrane</keyword>
<organism evidence="5 6">
    <name type="scientific">Hebeloma cylindrosporum</name>
    <dbReference type="NCBI Taxonomy" id="76867"/>
    <lineage>
        <taxon>Eukaryota</taxon>
        <taxon>Fungi</taxon>
        <taxon>Dikarya</taxon>
        <taxon>Basidiomycota</taxon>
        <taxon>Agaricomycotina</taxon>
        <taxon>Agaricomycetes</taxon>
        <taxon>Agaricomycetidae</taxon>
        <taxon>Agaricales</taxon>
        <taxon>Agaricineae</taxon>
        <taxon>Hymenogastraceae</taxon>
        <taxon>Hebeloma</taxon>
    </lineage>
</organism>